<name>A0A6C0B7P3_9ZZZZ</name>
<dbReference type="EMBL" id="MN739093">
    <property type="protein sequence ID" value="QHS88106.1"/>
    <property type="molecule type" value="Genomic_DNA"/>
</dbReference>
<accession>A0A6C0B7P3</accession>
<evidence type="ECO:0000313" key="1">
    <source>
        <dbReference type="EMBL" id="QHS88106.1"/>
    </source>
</evidence>
<reference evidence="1" key="1">
    <citation type="journal article" date="2020" name="Nature">
        <title>Giant virus diversity and host interactions through global metagenomics.</title>
        <authorList>
            <person name="Schulz F."/>
            <person name="Roux S."/>
            <person name="Paez-Espino D."/>
            <person name="Jungbluth S."/>
            <person name="Walsh D.A."/>
            <person name="Denef V.J."/>
            <person name="McMahon K.D."/>
            <person name="Konstantinidis K.T."/>
            <person name="Eloe-Fadrosh E.A."/>
            <person name="Kyrpides N.C."/>
            <person name="Woyke T."/>
        </authorList>
    </citation>
    <scope>NUCLEOTIDE SEQUENCE</scope>
    <source>
        <strain evidence="1">GVMAG-M-3300010158-13</strain>
    </source>
</reference>
<organism evidence="1">
    <name type="scientific">viral metagenome</name>
    <dbReference type="NCBI Taxonomy" id="1070528"/>
    <lineage>
        <taxon>unclassified sequences</taxon>
        <taxon>metagenomes</taxon>
        <taxon>organismal metagenomes</taxon>
    </lineage>
</organism>
<sequence length="35" mass="4046">MVGGSRNMGLITYIVRPECMDIVNKYYDICPFCNE</sequence>
<protein>
    <submittedName>
        <fullName evidence="1">Uncharacterized protein</fullName>
    </submittedName>
</protein>
<proteinExistence type="predicted"/>
<dbReference type="AlphaFoldDB" id="A0A6C0B7P3"/>